<evidence type="ECO:0000256" key="1">
    <source>
        <dbReference type="SAM" id="MobiDB-lite"/>
    </source>
</evidence>
<dbReference type="EMBL" id="ACCJ01000046">
    <property type="protein sequence ID" value="EEG56874.1"/>
    <property type="molecule type" value="Genomic_DNA"/>
</dbReference>
<evidence type="ECO:0000313" key="3">
    <source>
        <dbReference type="Proteomes" id="UP000004756"/>
    </source>
</evidence>
<accession>C0CVR3</accession>
<sequence length="39" mass="4581">MIVHDYLGKDERVGSEKEPLKPCNKNISLEETVERYQEC</sequence>
<gene>
    <name evidence="2" type="ORF">CLOSTASPAR_01066</name>
</gene>
<organism evidence="2 3">
    <name type="scientific">[Clostridium] asparagiforme DSM 15981</name>
    <dbReference type="NCBI Taxonomy" id="518636"/>
    <lineage>
        <taxon>Bacteria</taxon>
        <taxon>Bacillati</taxon>
        <taxon>Bacillota</taxon>
        <taxon>Clostridia</taxon>
        <taxon>Lachnospirales</taxon>
        <taxon>Lachnospiraceae</taxon>
        <taxon>Enterocloster</taxon>
    </lineage>
</organism>
<protein>
    <submittedName>
        <fullName evidence="2">Uncharacterized protein</fullName>
    </submittedName>
</protein>
<dbReference type="HOGENOM" id="CLU_3307056_0_0_9"/>
<name>C0CVR3_9FIRM</name>
<reference evidence="2 3" key="1">
    <citation type="submission" date="2009-01" db="EMBL/GenBank/DDBJ databases">
        <authorList>
            <person name="Fulton L."/>
            <person name="Clifton S."/>
            <person name="Fulton B."/>
            <person name="Xu J."/>
            <person name="Minx P."/>
            <person name="Pepin K.H."/>
            <person name="Johnson M."/>
            <person name="Bhonagiri V."/>
            <person name="Nash W.E."/>
            <person name="Mardis E.R."/>
            <person name="Wilson R.K."/>
        </authorList>
    </citation>
    <scope>NUCLEOTIDE SEQUENCE [LARGE SCALE GENOMIC DNA]</scope>
    <source>
        <strain evidence="2 3">DSM 15981</strain>
    </source>
</reference>
<evidence type="ECO:0000313" key="2">
    <source>
        <dbReference type="EMBL" id="EEG56874.1"/>
    </source>
</evidence>
<dbReference type="Proteomes" id="UP000004756">
    <property type="component" value="Unassembled WGS sequence"/>
</dbReference>
<feature type="region of interest" description="Disordered" evidence="1">
    <location>
        <begin position="1"/>
        <end position="20"/>
    </location>
</feature>
<dbReference type="AlphaFoldDB" id="C0CVR3"/>
<comment type="caution">
    <text evidence="2">The sequence shown here is derived from an EMBL/GenBank/DDBJ whole genome shotgun (WGS) entry which is preliminary data.</text>
</comment>
<reference evidence="2 3" key="2">
    <citation type="submission" date="2009-02" db="EMBL/GenBank/DDBJ databases">
        <title>Draft genome sequence of Clostridium asparagiforme (DSM 15981).</title>
        <authorList>
            <person name="Sudarsanam P."/>
            <person name="Ley R."/>
            <person name="Guruge J."/>
            <person name="Turnbaugh P.J."/>
            <person name="Mahowald M."/>
            <person name="Liep D."/>
            <person name="Gordon J."/>
        </authorList>
    </citation>
    <scope>NUCLEOTIDE SEQUENCE [LARGE SCALE GENOMIC DNA]</scope>
    <source>
        <strain evidence="2 3">DSM 15981</strain>
    </source>
</reference>
<keyword evidence="3" id="KW-1185">Reference proteome</keyword>
<proteinExistence type="predicted"/>